<evidence type="ECO:0000313" key="1">
    <source>
        <dbReference type="EMBL" id="ETW95184.1"/>
    </source>
</evidence>
<gene>
    <name evidence="1" type="ORF">ETSY2_48520</name>
</gene>
<proteinExistence type="predicted"/>
<organism evidence="1 2">
    <name type="scientific">Candidatus Entotheonella gemina</name>
    <dbReference type="NCBI Taxonomy" id="1429439"/>
    <lineage>
        <taxon>Bacteria</taxon>
        <taxon>Pseudomonadati</taxon>
        <taxon>Nitrospinota/Tectimicrobiota group</taxon>
        <taxon>Candidatus Tectimicrobiota</taxon>
        <taxon>Candidatus Entotheonellia</taxon>
        <taxon>Candidatus Entotheonellales</taxon>
        <taxon>Candidatus Entotheonellaceae</taxon>
        <taxon>Candidatus Entotheonella</taxon>
    </lineage>
</organism>
<name>W4LB78_9BACT</name>
<feature type="non-terminal residue" evidence="1">
    <location>
        <position position="186"/>
    </location>
</feature>
<evidence type="ECO:0000313" key="2">
    <source>
        <dbReference type="Proteomes" id="UP000019140"/>
    </source>
</evidence>
<reference evidence="1 2" key="1">
    <citation type="journal article" date="2014" name="Nature">
        <title>An environmental bacterial taxon with a large and distinct metabolic repertoire.</title>
        <authorList>
            <person name="Wilson M.C."/>
            <person name="Mori T."/>
            <person name="Ruckert C."/>
            <person name="Uria A.R."/>
            <person name="Helf M.J."/>
            <person name="Takada K."/>
            <person name="Gernert C."/>
            <person name="Steffens U.A."/>
            <person name="Heycke N."/>
            <person name="Schmitt S."/>
            <person name="Rinke C."/>
            <person name="Helfrich E.J."/>
            <person name="Brachmann A.O."/>
            <person name="Gurgui C."/>
            <person name="Wakimoto T."/>
            <person name="Kracht M."/>
            <person name="Crusemann M."/>
            <person name="Hentschel U."/>
            <person name="Abe I."/>
            <person name="Matsunaga S."/>
            <person name="Kalinowski J."/>
            <person name="Takeyama H."/>
            <person name="Piel J."/>
        </authorList>
    </citation>
    <scope>NUCLEOTIDE SEQUENCE [LARGE SCALE GENOMIC DNA]</scope>
    <source>
        <strain evidence="2">TSY2</strain>
    </source>
</reference>
<accession>W4LB78</accession>
<sequence>MTDTERIKEVGLRTGGLVVGVAAASAFNEFVPAGHRPEDILIGAQSVVVAGSKGPTAGAWQCPDHRLMEITGYDFRENVAIHVMCDYIENTFGYQAIHAPSLPTAGHTPPMSMMLAAVLAGLGTRSLAANIILHPDYGLLYYAALITTMPLTPDHPLETAVCPSPPCVEMYRKLGTTPCLAACPVS</sequence>
<keyword evidence="2" id="KW-1185">Reference proteome</keyword>
<dbReference type="Proteomes" id="UP000019140">
    <property type="component" value="Unassembled WGS sequence"/>
</dbReference>
<evidence type="ECO:0008006" key="3">
    <source>
        <dbReference type="Google" id="ProtNLM"/>
    </source>
</evidence>
<dbReference type="EMBL" id="AZHX01002348">
    <property type="protein sequence ID" value="ETW95184.1"/>
    <property type="molecule type" value="Genomic_DNA"/>
</dbReference>
<dbReference type="AlphaFoldDB" id="W4LB78"/>
<protein>
    <recommendedName>
        <fullName evidence="3">Reductive dehalogenase subunit A</fullName>
    </recommendedName>
</protein>
<dbReference type="HOGENOM" id="CLU_081793_2_0_7"/>
<comment type="caution">
    <text evidence="1">The sequence shown here is derived from an EMBL/GenBank/DDBJ whole genome shotgun (WGS) entry which is preliminary data.</text>
</comment>